<organism evidence="2 3">
    <name type="scientific">Leptospirillum ferrodiazotrophum</name>
    <dbReference type="NCBI Taxonomy" id="412449"/>
    <lineage>
        <taxon>Bacteria</taxon>
        <taxon>Pseudomonadati</taxon>
        <taxon>Nitrospirota</taxon>
        <taxon>Nitrospiria</taxon>
        <taxon>Nitrospirales</taxon>
        <taxon>Nitrospiraceae</taxon>
        <taxon>Leptospirillum</taxon>
    </lineage>
</organism>
<evidence type="ECO:0000259" key="1">
    <source>
        <dbReference type="Pfam" id="PF01048"/>
    </source>
</evidence>
<dbReference type="Pfam" id="PF01048">
    <property type="entry name" value="PNP_UDP_1"/>
    <property type="match status" value="1"/>
</dbReference>
<dbReference type="AlphaFoldDB" id="C6HUP0"/>
<evidence type="ECO:0000313" key="3">
    <source>
        <dbReference type="Proteomes" id="UP000009374"/>
    </source>
</evidence>
<accession>C6HUP0</accession>
<gene>
    <name evidence="2" type="ORF">UBAL3_69480034</name>
</gene>
<dbReference type="GO" id="GO:0009116">
    <property type="term" value="P:nucleoside metabolic process"/>
    <property type="evidence" value="ECO:0007669"/>
    <property type="project" value="InterPro"/>
</dbReference>
<keyword evidence="3" id="KW-1185">Reference proteome</keyword>
<dbReference type="Gene3D" id="3.40.50.1580">
    <property type="entry name" value="Nucleoside phosphorylase domain"/>
    <property type="match status" value="1"/>
</dbReference>
<evidence type="ECO:0000313" key="2">
    <source>
        <dbReference type="EMBL" id="EES53666.1"/>
    </source>
</evidence>
<name>C6HUP0_9BACT</name>
<proteinExistence type="predicted"/>
<reference evidence="2 3" key="1">
    <citation type="journal article" date="2009" name="Appl. Environ. Microbiol.">
        <title>Community genomic and proteomic analyses of chemoautotrophic iron-oxidizing "Leptospirillum rubarum" (Group II) and "Leptospirillum ferrodiazotrophum" (Group III) bacteria in acid mine drainage biofilms.</title>
        <authorList>
            <person name="Goltsman D.S."/>
            <person name="Denef V.J."/>
            <person name="Singer S.W."/>
            <person name="VerBerkmoes N.C."/>
            <person name="Lefsrud M."/>
            <person name="Mueller R.S."/>
            <person name="Dick G.J."/>
            <person name="Sun C.L."/>
            <person name="Wheeler K.E."/>
            <person name="Zemla A."/>
            <person name="Baker B.J."/>
            <person name="Hauser L."/>
            <person name="Land M."/>
            <person name="Shah M.B."/>
            <person name="Thelen M.P."/>
            <person name="Hettich R.L."/>
            <person name="Banfield J.F."/>
        </authorList>
    </citation>
    <scope>NUCLEOTIDE SEQUENCE [LARGE SCALE GENOMIC DNA]</scope>
</reference>
<dbReference type="PANTHER" id="PTHR46832:SF1">
    <property type="entry name" value="5'-METHYLTHIOADENOSINE_S-ADENOSYLHOMOCYSTEINE NUCLEOSIDASE"/>
    <property type="match status" value="1"/>
</dbReference>
<feature type="domain" description="Nucleoside phosphorylase" evidence="1">
    <location>
        <begin position="46"/>
        <end position="221"/>
    </location>
</feature>
<dbReference type="GO" id="GO:0008782">
    <property type="term" value="F:adenosylhomocysteine nucleosidase activity"/>
    <property type="evidence" value="ECO:0007669"/>
    <property type="project" value="TreeGrafter"/>
</dbReference>
<dbReference type="GO" id="GO:0008930">
    <property type="term" value="F:methylthioadenosine nucleosidase activity"/>
    <property type="evidence" value="ECO:0007669"/>
    <property type="project" value="TreeGrafter"/>
</dbReference>
<sequence>MSEGGQGACPLLVVTALEDEARAFTHKLKGRVIPRSGRGVVAPSPVLPSRSPFEVVWVGPGKSGMGLLADLLSSGRYARVLFTGLAGALAPDLFPGTIVVAEGVLSSSGENFLPFQDFFPSFFRPMIEEWDKGSIRFGRILSAEALVGTPREKKRLARETGAIAVDMESAGWLDATSRAGIPATVVRAISDGADDSLPPELLSFVTPEGAVSFGGILRALLLRPALLYELLLLGSSIRQGRQALSRLGQEVFSALREEVR</sequence>
<dbReference type="Proteomes" id="UP000009374">
    <property type="component" value="Unassembled WGS sequence"/>
</dbReference>
<dbReference type="PANTHER" id="PTHR46832">
    <property type="entry name" value="5'-METHYLTHIOADENOSINE/S-ADENOSYLHOMOCYSTEINE NUCLEOSIDASE"/>
    <property type="match status" value="1"/>
</dbReference>
<dbReference type="EMBL" id="GG693857">
    <property type="protein sequence ID" value="EES53666.1"/>
    <property type="molecule type" value="Genomic_DNA"/>
</dbReference>
<dbReference type="SUPFAM" id="SSF53167">
    <property type="entry name" value="Purine and uridine phosphorylases"/>
    <property type="match status" value="1"/>
</dbReference>
<dbReference type="InterPro" id="IPR000845">
    <property type="entry name" value="Nucleoside_phosphorylase_d"/>
</dbReference>
<dbReference type="GO" id="GO:0019284">
    <property type="term" value="P:L-methionine salvage from S-adenosylmethionine"/>
    <property type="evidence" value="ECO:0007669"/>
    <property type="project" value="TreeGrafter"/>
</dbReference>
<dbReference type="GO" id="GO:0005829">
    <property type="term" value="C:cytosol"/>
    <property type="evidence" value="ECO:0007669"/>
    <property type="project" value="TreeGrafter"/>
</dbReference>
<dbReference type="InterPro" id="IPR035994">
    <property type="entry name" value="Nucleoside_phosphorylase_sf"/>
</dbReference>
<protein>
    <recommendedName>
        <fullName evidence="1">Nucleoside phosphorylase domain-containing protein</fullName>
    </recommendedName>
</protein>